<evidence type="ECO:0000256" key="3">
    <source>
        <dbReference type="ARBA" id="ARBA00023065"/>
    </source>
</evidence>
<comment type="similarity">
    <text evidence="1">Belongs to the V-ATPase E subunit family.</text>
</comment>
<keyword evidence="6" id="KW-1185">Reference proteome</keyword>
<dbReference type="EMBL" id="JANCYU010000041">
    <property type="protein sequence ID" value="KAK4526508.1"/>
    <property type="molecule type" value="Genomic_DNA"/>
</dbReference>
<protein>
    <submittedName>
        <fullName evidence="5">Uncharacterized protein</fullName>
    </submittedName>
</protein>
<dbReference type="GO" id="GO:0033178">
    <property type="term" value="C:proton-transporting two-sector ATPase complex, catalytic domain"/>
    <property type="evidence" value="ECO:0007669"/>
    <property type="project" value="InterPro"/>
</dbReference>
<keyword evidence="4" id="KW-0175">Coiled coil</keyword>
<dbReference type="InterPro" id="IPR002842">
    <property type="entry name" value="ATPase_V1_Esu"/>
</dbReference>
<dbReference type="GO" id="GO:0046961">
    <property type="term" value="F:proton-transporting ATPase activity, rotational mechanism"/>
    <property type="evidence" value="ECO:0007669"/>
    <property type="project" value="InterPro"/>
</dbReference>
<dbReference type="SUPFAM" id="SSF160527">
    <property type="entry name" value="V-type ATPase subunit E-like"/>
    <property type="match status" value="1"/>
</dbReference>
<dbReference type="Gene3D" id="6.10.250.1620">
    <property type="match status" value="1"/>
</dbReference>
<accession>A0AAV9IGS4</accession>
<evidence type="ECO:0000256" key="1">
    <source>
        <dbReference type="ARBA" id="ARBA00005901"/>
    </source>
</evidence>
<evidence type="ECO:0000256" key="4">
    <source>
        <dbReference type="SAM" id="Coils"/>
    </source>
</evidence>
<evidence type="ECO:0000256" key="2">
    <source>
        <dbReference type="ARBA" id="ARBA00022448"/>
    </source>
</evidence>
<dbReference type="Gene3D" id="3.30.2320.30">
    <property type="entry name" value="ATP synthase, E subunit, C-terminal"/>
    <property type="match status" value="1"/>
</dbReference>
<name>A0AAV9IGS4_9RHOD</name>
<proteinExistence type="inferred from homology"/>
<dbReference type="InterPro" id="IPR038495">
    <property type="entry name" value="ATPase_E_C"/>
</dbReference>
<sequence>MNDAQVKQQVQQMVSFIKQEAEEKANEIRVKAEEEFNARKLSQVEAAKIQIRSEYERKFKQIESKLKVAYSTELNASRLQILKQRETLLKEIYEVVERELSKVKEDEESYKKLLEKLLKQSFMTLDEVEVSICSRKDDIKLVEKVLNKALEGSKTKEGQQVKAVVDKENFLPDTCLGGVIVSSHGGKVVCNNTLEARLETAYQQNLPQLRQLLFGENELWK</sequence>
<evidence type="ECO:0000313" key="6">
    <source>
        <dbReference type="Proteomes" id="UP001300502"/>
    </source>
</evidence>
<dbReference type="AlphaFoldDB" id="A0AAV9IGS4"/>
<dbReference type="HAMAP" id="MF_00311">
    <property type="entry name" value="ATP_synth_E_arch"/>
    <property type="match status" value="1"/>
</dbReference>
<keyword evidence="2" id="KW-0813">Transport</keyword>
<comment type="caution">
    <text evidence="5">The sequence shown here is derived from an EMBL/GenBank/DDBJ whole genome shotgun (WGS) entry which is preliminary data.</text>
</comment>
<dbReference type="Proteomes" id="UP001300502">
    <property type="component" value="Unassembled WGS sequence"/>
</dbReference>
<keyword evidence="3" id="KW-0406">Ion transport</keyword>
<evidence type="ECO:0000313" key="5">
    <source>
        <dbReference type="EMBL" id="KAK4526508.1"/>
    </source>
</evidence>
<reference evidence="5 6" key="1">
    <citation type="submission" date="2022-07" db="EMBL/GenBank/DDBJ databases">
        <title>Genome-wide signatures of adaptation to extreme environments.</title>
        <authorList>
            <person name="Cho C.H."/>
            <person name="Yoon H.S."/>
        </authorList>
    </citation>
    <scope>NUCLEOTIDE SEQUENCE [LARGE SCALE GENOMIC DNA]</scope>
    <source>
        <strain evidence="5 6">108.79 E11</strain>
    </source>
</reference>
<gene>
    <name evidence="5" type="ORF">GAYE_SCF25G4424</name>
</gene>
<organism evidence="5 6">
    <name type="scientific">Galdieria yellowstonensis</name>
    <dbReference type="NCBI Taxonomy" id="3028027"/>
    <lineage>
        <taxon>Eukaryota</taxon>
        <taxon>Rhodophyta</taxon>
        <taxon>Bangiophyceae</taxon>
        <taxon>Galdieriales</taxon>
        <taxon>Galdieriaceae</taxon>
        <taxon>Galdieria</taxon>
    </lineage>
</organism>
<feature type="coiled-coil region" evidence="4">
    <location>
        <begin position="7"/>
        <end position="38"/>
    </location>
</feature>
<feature type="coiled-coil region" evidence="4">
    <location>
        <begin position="93"/>
        <end position="120"/>
    </location>
</feature>
<dbReference type="Pfam" id="PF01991">
    <property type="entry name" value="vATP-synt_E"/>
    <property type="match status" value="1"/>
</dbReference>
<dbReference type="PANTHER" id="PTHR45715">
    <property type="entry name" value="ATPASE H+-TRANSPORTING V1 SUBUNIT E1A-RELATED"/>
    <property type="match status" value="1"/>
</dbReference>